<evidence type="ECO:0000313" key="1">
    <source>
        <dbReference type="EMBL" id="KAJ7709148.1"/>
    </source>
</evidence>
<gene>
    <name evidence="1" type="ORF">B0H16DRAFT_1703912</name>
</gene>
<name>A0AAD7H0K6_9AGAR</name>
<dbReference type="Proteomes" id="UP001215598">
    <property type="component" value="Unassembled WGS sequence"/>
</dbReference>
<organism evidence="1 2">
    <name type="scientific">Mycena metata</name>
    <dbReference type="NCBI Taxonomy" id="1033252"/>
    <lineage>
        <taxon>Eukaryota</taxon>
        <taxon>Fungi</taxon>
        <taxon>Dikarya</taxon>
        <taxon>Basidiomycota</taxon>
        <taxon>Agaricomycotina</taxon>
        <taxon>Agaricomycetes</taxon>
        <taxon>Agaricomycetidae</taxon>
        <taxon>Agaricales</taxon>
        <taxon>Marasmiineae</taxon>
        <taxon>Mycenaceae</taxon>
        <taxon>Mycena</taxon>
    </lineage>
</organism>
<accession>A0AAD7H0K6</accession>
<sequence length="174" mass="19614">MATCVTQNAGLVQEKVDTITSQVAVIVTGIKHKDIFPRLNRGAWKFSDKEAKFFAMQLAKCVDDNLILPGTTDRLAQELRIAFLIEDRFSSKLMATFEFQSKGSWVAQIPTKKNGLFAEPISIQSRVQLICFSFSQAAGCERVEGFCSKRRSLEDILLQGCWMLRINNTPYARI</sequence>
<comment type="caution">
    <text evidence="1">The sequence shown here is derived from an EMBL/GenBank/DDBJ whole genome shotgun (WGS) entry which is preliminary data.</text>
</comment>
<keyword evidence="2" id="KW-1185">Reference proteome</keyword>
<proteinExistence type="predicted"/>
<reference evidence="1" key="1">
    <citation type="submission" date="2023-03" db="EMBL/GenBank/DDBJ databases">
        <title>Massive genome expansion in bonnet fungi (Mycena s.s.) driven by repeated elements and novel gene families across ecological guilds.</title>
        <authorList>
            <consortium name="Lawrence Berkeley National Laboratory"/>
            <person name="Harder C.B."/>
            <person name="Miyauchi S."/>
            <person name="Viragh M."/>
            <person name="Kuo A."/>
            <person name="Thoen E."/>
            <person name="Andreopoulos B."/>
            <person name="Lu D."/>
            <person name="Skrede I."/>
            <person name="Drula E."/>
            <person name="Henrissat B."/>
            <person name="Morin E."/>
            <person name="Kohler A."/>
            <person name="Barry K."/>
            <person name="LaButti K."/>
            <person name="Morin E."/>
            <person name="Salamov A."/>
            <person name="Lipzen A."/>
            <person name="Mereny Z."/>
            <person name="Hegedus B."/>
            <person name="Baldrian P."/>
            <person name="Stursova M."/>
            <person name="Weitz H."/>
            <person name="Taylor A."/>
            <person name="Grigoriev I.V."/>
            <person name="Nagy L.G."/>
            <person name="Martin F."/>
            <person name="Kauserud H."/>
        </authorList>
    </citation>
    <scope>NUCLEOTIDE SEQUENCE</scope>
    <source>
        <strain evidence="1">CBHHK182m</strain>
    </source>
</reference>
<dbReference type="AlphaFoldDB" id="A0AAD7H0K6"/>
<evidence type="ECO:0000313" key="2">
    <source>
        <dbReference type="Proteomes" id="UP001215598"/>
    </source>
</evidence>
<protein>
    <submittedName>
        <fullName evidence="1">Uncharacterized protein</fullName>
    </submittedName>
</protein>
<dbReference type="EMBL" id="JARKIB010000426">
    <property type="protein sequence ID" value="KAJ7709148.1"/>
    <property type="molecule type" value="Genomic_DNA"/>
</dbReference>